<dbReference type="InterPro" id="IPR000515">
    <property type="entry name" value="MetI-like"/>
</dbReference>
<dbReference type="PANTHER" id="PTHR42929">
    <property type="entry name" value="INNER MEMBRANE ABC TRANSPORTER PERMEASE PROTEIN YDCU-RELATED-RELATED"/>
    <property type="match status" value="1"/>
</dbReference>
<evidence type="ECO:0000259" key="9">
    <source>
        <dbReference type="PROSITE" id="PS50928"/>
    </source>
</evidence>
<keyword evidence="6 8" id="KW-1133">Transmembrane helix</keyword>
<evidence type="ECO:0000313" key="10">
    <source>
        <dbReference type="EMBL" id="BDQ37067.1"/>
    </source>
</evidence>
<dbReference type="PANTHER" id="PTHR42929:SF1">
    <property type="entry name" value="INNER MEMBRANE ABC TRANSPORTER PERMEASE PROTEIN YDCU-RELATED"/>
    <property type="match status" value="1"/>
</dbReference>
<keyword evidence="7 8" id="KW-0472">Membrane</keyword>
<dbReference type="EMBL" id="AP026709">
    <property type="protein sequence ID" value="BDQ37067.1"/>
    <property type="molecule type" value="Genomic_DNA"/>
</dbReference>
<proteinExistence type="inferred from homology"/>
<evidence type="ECO:0000256" key="6">
    <source>
        <dbReference type="ARBA" id="ARBA00022989"/>
    </source>
</evidence>
<evidence type="ECO:0000256" key="2">
    <source>
        <dbReference type="ARBA" id="ARBA00007069"/>
    </source>
</evidence>
<keyword evidence="3 8" id="KW-0813">Transport</keyword>
<evidence type="ECO:0000256" key="1">
    <source>
        <dbReference type="ARBA" id="ARBA00004651"/>
    </source>
</evidence>
<accession>A0ABN6S3Z3</accession>
<dbReference type="PROSITE" id="PS50928">
    <property type="entry name" value="ABC_TM1"/>
    <property type="match status" value="1"/>
</dbReference>
<feature type="transmembrane region" description="Helical" evidence="8">
    <location>
        <begin position="102"/>
        <end position="126"/>
    </location>
</feature>
<feature type="transmembrane region" description="Helical" evidence="8">
    <location>
        <begin position="69"/>
        <end position="90"/>
    </location>
</feature>
<dbReference type="Gene3D" id="1.10.3720.10">
    <property type="entry name" value="MetI-like"/>
    <property type="match status" value="1"/>
</dbReference>
<sequence>MKDNHFFKNLVIWGTIGWIAIFGAIPTLMLTGVSFLKSHTSNLIKPSFNLSSYIRLADPTIGTMVIKSLFMAASAMLLCLLIGYPFAYIIARAEKRHSRRMLLLVMIPFWTNTLIRTYALVAVLKADGVLNKTLMFLGLIDTPLKIMYTQTAVFIGLIYTLLPFMILPLYAAIEKLDFRLLEASRDLGANRWKSFRKVTIPLTMPGIISGCMLVFLPALGMFYIPDILGGARTMLLGNYIRDQFLTSQDIPMGAAASVALTLIMGLMLLTYYRSLKNSGRTIRP</sequence>
<dbReference type="SUPFAM" id="SSF161098">
    <property type="entry name" value="MetI-like"/>
    <property type="match status" value="1"/>
</dbReference>
<evidence type="ECO:0000256" key="3">
    <source>
        <dbReference type="ARBA" id="ARBA00022448"/>
    </source>
</evidence>
<feature type="transmembrane region" description="Helical" evidence="8">
    <location>
        <begin position="250"/>
        <end position="272"/>
    </location>
</feature>
<feature type="transmembrane region" description="Helical" evidence="8">
    <location>
        <begin position="12"/>
        <end position="36"/>
    </location>
</feature>
<evidence type="ECO:0000256" key="5">
    <source>
        <dbReference type="ARBA" id="ARBA00022692"/>
    </source>
</evidence>
<evidence type="ECO:0000256" key="4">
    <source>
        <dbReference type="ARBA" id="ARBA00022475"/>
    </source>
</evidence>
<dbReference type="CDD" id="cd06261">
    <property type="entry name" value="TM_PBP2"/>
    <property type="match status" value="1"/>
</dbReference>
<evidence type="ECO:0000313" key="11">
    <source>
        <dbReference type="Proteomes" id="UP001317742"/>
    </source>
</evidence>
<feature type="transmembrane region" description="Helical" evidence="8">
    <location>
        <begin position="146"/>
        <end position="171"/>
    </location>
</feature>
<feature type="transmembrane region" description="Helical" evidence="8">
    <location>
        <begin position="200"/>
        <end position="224"/>
    </location>
</feature>
<dbReference type="NCBIfam" id="NF007044">
    <property type="entry name" value="PRK09497.1"/>
    <property type="match status" value="1"/>
</dbReference>
<dbReference type="RefSeq" id="WP_281762932.1">
    <property type="nucleotide sequence ID" value="NZ_AP026709.1"/>
</dbReference>
<keyword evidence="5 8" id="KW-0812">Transmembrane</keyword>
<dbReference type="InterPro" id="IPR035906">
    <property type="entry name" value="MetI-like_sf"/>
</dbReference>
<keyword evidence="4" id="KW-1003">Cell membrane</keyword>
<dbReference type="Pfam" id="PF00528">
    <property type="entry name" value="BPD_transp_1"/>
    <property type="match status" value="1"/>
</dbReference>
<evidence type="ECO:0000256" key="8">
    <source>
        <dbReference type="RuleBase" id="RU363032"/>
    </source>
</evidence>
<keyword evidence="11" id="KW-1185">Reference proteome</keyword>
<dbReference type="Proteomes" id="UP001317742">
    <property type="component" value="Chromosome"/>
</dbReference>
<protein>
    <submittedName>
        <fullName evidence="10">Spermidine/putrescine ABC transporter permease PotB</fullName>
    </submittedName>
</protein>
<reference evidence="10 11" key="1">
    <citation type="submission" date="2022-08" db="EMBL/GenBank/DDBJ databases">
        <title>Genome Sequence of the sulphate-reducing bacterium, Pseudodesulfovibrio sp. SYK.</title>
        <authorList>
            <person name="Kondo R."/>
            <person name="Kataoka T."/>
        </authorList>
    </citation>
    <scope>NUCLEOTIDE SEQUENCE [LARGE SCALE GENOMIC DNA]</scope>
    <source>
        <strain evidence="10 11">SYK</strain>
    </source>
</reference>
<organism evidence="10 11">
    <name type="scientific">Pseudodesulfovibrio nedwellii</name>
    <dbReference type="NCBI Taxonomy" id="2973072"/>
    <lineage>
        <taxon>Bacteria</taxon>
        <taxon>Pseudomonadati</taxon>
        <taxon>Thermodesulfobacteriota</taxon>
        <taxon>Desulfovibrionia</taxon>
        <taxon>Desulfovibrionales</taxon>
        <taxon>Desulfovibrionaceae</taxon>
    </lineage>
</organism>
<gene>
    <name evidence="10" type="primary">potB_2</name>
    <name evidence="10" type="ORF">SYK_14270</name>
</gene>
<evidence type="ECO:0000256" key="7">
    <source>
        <dbReference type="ARBA" id="ARBA00023136"/>
    </source>
</evidence>
<feature type="domain" description="ABC transmembrane type-1" evidence="9">
    <location>
        <begin position="65"/>
        <end position="273"/>
    </location>
</feature>
<comment type="similarity">
    <text evidence="2">Belongs to the binding-protein-dependent transport system permease family. CysTW subfamily.</text>
</comment>
<comment type="subcellular location">
    <subcellularLocation>
        <location evidence="1 8">Cell membrane</location>
        <topology evidence="1 8">Multi-pass membrane protein</topology>
    </subcellularLocation>
</comment>
<name>A0ABN6S3Z3_9BACT</name>